<gene>
    <name evidence="2" type="ORF">SteCoe_3469</name>
</gene>
<comment type="caution">
    <text evidence="2">The sequence shown here is derived from an EMBL/GenBank/DDBJ whole genome shotgun (WGS) entry which is preliminary data.</text>
</comment>
<reference evidence="2 3" key="1">
    <citation type="submission" date="2016-11" db="EMBL/GenBank/DDBJ databases">
        <title>The macronuclear genome of Stentor coeruleus: a giant cell with tiny introns.</title>
        <authorList>
            <person name="Slabodnick M."/>
            <person name="Ruby J.G."/>
            <person name="Reiff S.B."/>
            <person name="Swart E.C."/>
            <person name="Gosai S."/>
            <person name="Prabakaran S."/>
            <person name="Witkowska E."/>
            <person name="Larue G.E."/>
            <person name="Fisher S."/>
            <person name="Freeman R.M."/>
            <person name="Gunawardena J."/>
            <person name="Chu W."/>
            <person name="Stover N.A."/>
            <person name="Gregory B.D."/>
            <person name="Nowacki M."/>
            <person name="Derisi J."/>
            <person name="Roy S.W."/>
            <person name="Marshall W.F."/>
            <person name="Sood P."/>
        </authorList>
    </citation>
    <scope>NUCLEOTIDE SEQUENCE [LARGE SCALE GENOMIC DNA]</scope>
    <source>
        <strain evidence="2">WM001</strain>
    </source>
</reference>
<dbReference type="AlphaFoldDB" id="A0A1R2CWW6"/>
<organism evidence="2 3">
    <name type="scientific">Stentor coeruleus</name>
    <dbReference type="NCBI Taxonomy" id="5963"/>
    <lineage>
        <taxon>Eukaryota</taxon>
        <taxon>Sar</taxon>
        <taxon>Alveolata</taxon>
        <taxon>Ciliophora</taxon>
        <taxon>Postciliodesmatophora</taxon>
        <taxon>Heterotrichea</taxon>
        <taxon>Heterotrichida</taxon>
        <taxon>Stentoridae</taxon>
        <taxon>Stentor</taxon>
    </lineage>
</organism>
<proteinExistence type="predicted"/>
<dbReference type="Proteomes" id="UP000187209">
    <property type="component" value="Unassembled WGS sequence"/>
</dbReference>
<evidence type="ECO:0000256" key="1">
    <source>
        <dbReference type="SAM" id="MobiDB-lite"/>
    </source>
</evidence>
<protein>
    <submittedName>
        <fullName evidence="2">Uncharacterized protein</fullName>
    </submittedName>
</protein>
<feature type="region of interest" description="Disordered" evidence="1">
    <location>
        <begin position="276"/>
        <end position="305"/>
    </location>
</feature>
<feature type="compositionally biased region" description="Basic and acidic residues" evidence="1">
    <location>
        <begin position="278"/>
        <end position="297"/>
    </location>
</feature>
<keyword evidence="3" id="KW-1185">Reference proteome</keyword>
<dbReference type="EMBL" id="MPUH01000041">
    <property type="protein sequence ID" value="OMJ93497.1"/>
    <property type="molecule type" value="Genomic_DNA"/>
</dbReference>
<evidence type="ECO:0000313" key="3">
    <source>
        <dbReference type="Proteomes" id="UP000187209"/>
    </source>
</evidence>
<dbReference type="OrthoDB" id="325688at2759"/>
<name>A0A1R2CWW6_9CILI</name>
<evidence type="ECO:0000313" key="2">
    <source>
        <dbReference type="EMBL" id="OMJ93497.1"/>
    </source>
</evidence>
<accession>A0A1R2CWW6</accession>
<sequence>MDGSDALSFIRKADYYSPKSVYDRLYLDFSKRAHESKITQSSSMSFLSKPQQIQKSEQKIEDSLINKQKALKSKLKLLKAKYNAEEIKELQPAPSINKISKILATQNLEKSKDMRHKYILSILSTSRFAKMARNAPNRHIKSAEINLEELARNGPIIKQDIKQEIIDKNIYLQQLRNKVNARPKILEPEEPPTMLDMSVIDRNNHWLKVKAHNLEKIKKSMIDKDLEGCTFSPVLTPRMRYKNPPSYLQRESARSRSLNTSYYQLYLLKKQSVSYSNDHQEKNYRQNSERKIKENHNKGPKSALLYSPLAPTSQKFSFNAGLDIKKFINAAKPTGKYEHSKNFK</sequence>